<organism evidence="2 3">
    <name type="scientific">Zygosaccharomyces rouxii (strain ATCC 2623 / CBS 732 / NBRC 1130 / NCYC 568 / NRRL Y-229)</name>
    <dbReference type="NCBI Taxonomy" id="559307"/>
    <lineage>
        <taxon>Eukaryota</taxon>
        <taxon>Fungi</taxon>
        <taxon>Dikarya</taxon>
        <taxon>Ascomycota</taxon>
        <taxon>Saccharomycotina</taxon>
        <taxon>Saccharomycetes</taxon>
        <taxon>Saccharomycetales</taxon>
        <taxon>Saccharomycetaceae</taxon>
        <taxon>Zygosaccharomyces</taxon>
    </lineage>
</organism>
<dbReference type="Proteomes" id="UP000008536">
    <property type="component" value="Chromosome F"/>
</dbReference>
<evidence type="ECO:0000313" key="3">
    <source>
        <dbReference type="Proteomes" id="UP000008536"/>
    </source>
</evidence>
<feature type="region of interest" description="Disordered" evidence="1">
    <location>
        <begin position="1"/>
        <end position="24"/>
    </location>
</feature>
<dbReference type="RefSeq" id="XP_002497786.1">
    <property type="nucleotide sequence ID" value="XM_002497741.1"/>
</dbReference>
<dbReference type="InParanoid" id="C5DYJ2"/>
<evidence type="ECO:0000256" key="1">
    <source>
        <dbReference type="SAM" id="MobiDB-lite"/>
    </source>
</evidence>
<dbReference type="GeneID" id="8205554"/>
<evidence type="ECO:0000313" key="2">
    <source>
        <dbReference type="EMBL" id="CAR28853.1"/>
    </source>
</evidence>
<keyword evidence="3" id="KW-1185">Reference proteome</keyword>
<dbReference type="AlphaFoldDB" id="C5DYJ2"/>
<accession>C5DYJ2</accession>
<protein>
    <submittedName>
        <fullName evidence="2">ZYRO0F13464p</fullName>
    </submittedName>
</protein>
<dbReference type="EMBL" id="CU928178">
    <property type="protein sequence ID" value="CAR28853.1"/>
    <property type="molecule type" value="Genomic_DNA"/>
</dbReference>
<proteinExistence type="predicted"/>
<reference evidence="2 3" key="1">
    <citation type="journal article" date="2009" name="Genome Res.">
        <title>Comparative genomics of protoploid Saccharomycetaceae.</title>
        <authorList>
            <consortium name="The Genolevures Consortium"/>
            <person name="Souciet J.-L."/>
            <person name="Dujon B."/>
            <person name="Gaillardin C."/>
            <person name="Johnston M."/>
            <person name="Baret P.V."/>
            <person name="Cliften P."/>
            <person name="Sherman D.J."/>
            <person name="Weissenbach J."/>
            <person name="Westhof E."/>
            <person name="Wincker P."/>
            <person name="Jubin C."/>
            <person name="Poulain J."/>
            <person name="Barbe V."/>
            <person name="Segurens B."/>
            <person name="Artiguenave F."/>
            <person name="Anthouard V."/>
            <person name="Vacherie B."/>
            <person name="Val M.-E."/>
            <person name="Fulton R.S."/>
            <person name="Minx P."/>
            <person name="Wilson R."/>
            <person name="Durrens P."/>
            <person name="Jean G."/>
            <person name="Marck C."/>
            <person name="Martin T."/>
            <person name="Nikolski M."/>
            <person name="Rolland T."/>
            <person name="Seret M.-L."/>
            <person name="Casaregola S."/>
            <person name="Despons L."/>
            <person name="Fairhead C."/>
            <person name="Fischer G."/>
            <person name="Lafontaine I."/>
            <person name="Leh V."/>
            <person name="Lemaire M."/>
            <person name="de Montigny J."/>
            <person name="Neuveglise C."/>
            <person name="Thierry A."/>
            <person name="Blanc-Lenfle I."/>
            <person name="Bleykasten C."/>
            <person name="Diffels J."/>
            <person name="Fritsch E."/>
            <person name="Frangeul L."/>
            <person name="Goeffon A."/>
            <person name="Jauniaux N."/>
            <person name="Kachouri-Lafond R."/>
            <person name="Payen C."/>
            <person name="Potier S."/>
            <person name="Pribylova L."/>
            <person name="Ozanne C."/>
            <person name="Richard G.-F."/>
            <person name="Sacerdot C."/>
            <person name="Straub M.-L."/>
            <person name="Talla E."/>
        </authorList>
    </citation>
    <scope>NUCLEOTIDE SEQUENCE [LARGE SCALE GENOMIC DNA]</scope>
    <source>
        <strain evidence="2 3">ATCC 2623 / CBS 732 / BCRC 21506 / NBRC 1130 / NCYC 568 / NRRL Y-229</strain>
    </source>
</reference>
<feature type="region of interest" description="Disordered" evidence="1">
    <location>
        <begin position="117"/>
        <end position="136"/>
    </location>
</feature>
<gene>
    <name evidence="2" type="ordered locus">ZYRO0F13464g</name>
</gene>
<dbReference type="KEGG" id="zro:ZYRO0F13464g"/>
<sequence>MSTTMIIEKLRTEQENPRSDESLSLRAKKSFARRRKGPANDLYKTLMSERIQSRDVVSIEHGKPRNSGGLPVFTFKSGRQSALDIVVDEDTQYRDKNPMVHFEHGINYTVRPRCPKVSIPRAEDSNAKEDDESEKDVDELICSEIAEAFADDLFTRRPVFDNRWSCGGEDQASNKSLPIHHEIPQHSMQRDLSASTLPVSHTNDSVDNAGFRFQLKQETGKLKSEILASANDSNTLVGSYPPGVESTNKYNGNGNNSGKYWTTNKDMQSKWISEKIGRGLQTVRRFALDPYGSKSKPLSSRVKRVCSEDGFQSKRLEILIQDKFSKAPPLVKRVNSTASIPSHTGLSDYLDSVRKSRNGYHEVALKSLEDKTVRDALLAAKKKSDKLWSQSEKLEFLV</sequence>
<feature type="compositionally biased region" description="Basic and acidic residues" evidence="1">
    <location>
        <begin position="8"/>
        <end position="23"/>
    </location>
</feature>
<name>C5DYJ2_ZYGRC</name>
<dbReference type="HOGENOM" id="CLU_693006_0_0_1"/>